<keyword evidence="6" id="KW-0146">Chitin degradation</keyword>
<keyword evidence="9 11" id="KW-0326">Glycosidase</keyword>
<dbReference type="OrthoDB" id="73875at2759"/>
<evidence type="ECO:0000256" key="11">
    <source>
        <dbReference type="RuleBase" id="RU000489"/>
    </source>
</evidence>
<name>A0A8J2IE08_9PLEO</name>
<dbReference type="PANTHER" id="PTHR47700:SF1">
    <property type="entry name" value="CHITINASE"/>
    <property type="match status" value="1"/>
</dbReference>
<comment type="similarity">
    <text evidence="2">Belongs to the glycosyl hydrolase 18 family. Chitinase class V subfamily.</text>
</comment>
<evidence type="ECO:0000256" key="12">
    <source>
        <dbReference type="SAM" id="MobiDB-lite"/>
    </source>
</evidence>
<evidence type="ECO:0000256" key="9">
    <source>
        <dbReference type="ARBA" id="ARBA00023295"/>
    </source>
</evidence>
<evidence type="ECO:0000256" key="4">
    <source>
        <dbReference type="ARBA" id="ARBA00022669"/>
    </source>
</evidence>
<dbReference type="PANTHER" id="PTHR47700">
    <property type="entry name" value="V CHITINASE, PUTATIVE (AFU_ORTHOLOGUE AFUA_6G13720)-RELATED"/>
    <property type="match status" value="1"/>
</dbReference>
<dbReference type="GO" id="GO:0008843">
    <property type="term" value="F:endochitinase activity"/>
    <property type="evidence" value="ECO:0007669"/>
    <property type="project" value="UniProtKB-EC"/>
</dbReference>
<evidence type="ECO:0000313" key="14">
    <source>
        <dbReference type="EMBL" id="CAG5173172.1"/>
    </source>
</evidence>
<reference evidence="14" key="1">
    <citation type="submission" date="2021-05" db="EMBL/GenBank/DDBJ databases">
        <authorList>
            <person name="Stam R."/>
        </authorList>
    </citation>
    <scope>NUCLEOTIDE SEQUENCE</scope>
    <source>
        <strain evidence="14">CS162</strain>
    </source>
</reference>
<dbReference type="AlphaFoldDB" id="A0A8J2IE08"/>
<dbReference type="Gene3D" id="3.10.50.10">
    <property type="match status" value="1"/>
</dbReference>
<dbReference type="Gene3D" id="3.20.20.80">
    <property type="entry name" value="Glycosidases"/>
    <property type="match status" value="1"/>
</dbReference>
<sequence length="394" mass="43688">MKIAYFEGYGMNRECLFQDASQIDTSQYTYIHFAFGTSTSSYEVEAGDELSTYSFGEFKRIKGANKIFSFGGWAFSTEPATYSIFRNGVTSVNRLKMATNVALFIEMHGLDGVDIDWEYPGAPDIPGIPAASKSDGPNYLAFLAVLRNLLPSSKTVSICAPSSYWYLKQYPIASIGKVVDYIVYMTYDLHGQWDAGNAHSQEGCDTDNRLRSQVNLTETKQSLAMITKAGVPGNKVIVGITSYGRSFSMAEAGCWGTNCLYTRSQMNSDATKGKCTNSAGYIADAEIAEIIEGKKRAGRVVKQFVDSSSNSDVLVYDDTRWVSYMSSKTKQTRSTLYSAWGLGGTTDWASDLRTYNDVPKPAKSWAEFKMKVKSGEDPKSEFTEWRLDQPRLHG</sequence>
<dbReference type="CDD" id="cd02878">
    <property type="entry name" value="GH18_zymocin_alpha"/>
    <property type="match status" value="1"/>
</dbReference>
<evidence type="ECO:0000256" key="3">
    <source>
        <dbReference type="ARBA" id="ARBA00012729"/>
    </source>
</evidence>
<dbReference type="SUPFAM" id="SSF54556">
    <property type="entry name" value="Chitinase insertion domain"/>
    <property type="match status" value="1"/>
</dbReference>
<evidence type="ECO:0000313" key="15">
    <source>
        <dbReference type="Proteomes" id="UP000676310"/>
    </source>
</evidence>
<keyword evidence="5 11" id="KW-0378">Hydrolase</keyword>
<dbReference type="GO" id="GO:0000272">
    <property type="term" value="P:polysaccharide catabolic process"/>
    <property type="evidence" value="ECO:0007669"/>
    <property type="project" value="UniProtKB-KW"/>
</dbReference>
<comment type="caution">
    <text evidence="14">The sequence shown here is derived from an EMBL/GenBank/DDBJ whole genome shotgun (WGS) entry which is preliminary data.</text>
</comment>
<evidence type="ECO:0000256" key="7">
    <source>
        <dbReference type="ARBA" id="ARBA00023026"/>
    </source>
</evidence>
<keyword evidence="15" id="KW-1185">Reference proteome</keyword>
<evidence type="ECO:0000256" key="1">
    <source>
        <dbReference type="ARBA" id="ARBA00000822"/>
    </source>
</evidence>
<keyword evidence="7" id="KW-0843">Virulence</keyword>
<keyword evidence="8" id="KW-0119">Carbohydrate metabolism</keyword>
<dbReference type="Proteomes" id="UP000676310">
    <property type="component" value="Unassembled WGS sequence"/>
</dbReference>
<evidence type="ECO:0000256" key="5">
    <source>
        <dbReference type="ARBA" id="ARBA00022801"/>
    </source>
</evidence>
<dbReference type="InterPro" id="IPR011583">
    <property type="entry name" value="Chitinase_II/V-like_cat"/>
</dbReference>
<dbReference type="GO" id="GO:0008061">
    <property type="term" value="F:chitin binding"/>
    <property type="evidence" value="ECO:0007669"/>
    <property type="project" value="UniProtKB-KW"/>
</dbReference>
<dbReference type="SMART" id="SM00636">
    <property type="entry name" value="Glyco_18"/>
    <property type="match status" value="1"/>
</dbReference>
<feature type="domain" description="GH18" evidence="13">
    <location>
        <begin position="1"/>
        <end position="375"/>
    </location>
</feature>
<dbReference type="EMBL" id="CAJRGZ010000022">
    <property type="protein sequence ID" value="CAG5173172.1"/>
    <property type="molecule type" value="Genomic_DNA"/>
</dbReference>
<dbReference type="PROSITE" id="PS51910">
    <property type="entry name" value="GH18_2"/>
    <property type="match status" value="1"/>
</dbReference>
<dbReference type="SUPFAM" id="SSF51445">
    <property type="entry name" value="(Trans)glycosidases"/>
    <property type="match status" value="1"/>
</dbReference>
<dbReference type="Pfam" id="PF00704">
    <property type="entry name" value="Glyco_hydro_18"/>
    <property type="match status" value="1"/>
</dbReference>
<proteinExistence type="inferred from homology"/>
<feature type="region of interest" description="Disordered" evidence="12">
    <location>
        <begin position="375"/>
        <end position="394"/>
    </location>
</feature>
<evidence type="ECO:0000256" key="6">
    <source>
        <dbReference type="ARBA" id="ARBA00023024"/>
    </source>
</evidence>
<dbReference type="InterPro" id="IPR017853">
    <property type="entry name" value="GH"/>
</dbReference>
<evidence type="ECO:0000256" key="8">
    <source>
        <dbReference type="ARBA" id="ARBA00023277"/>
    </source>
</evidence>
<evidence type="ECO:0000259" key="13">
    <source>
        <dbReference type="PROSITE" id="PS51910"/>
    </source>
</evidence>
<keyword evidence="10" id="KW-0624">Polysaccharide degradation</keyword>
<dbReference type="InterPro" id="IPR053214">
    <property type="entry name" value="LysM12-like"/>
</dbReference>
<evidence type="ECO:0000256" key="10">
    <source>
        <dbReference type="ARBA" id="ARBA00023326"/>
    </source>
</evidence>
<dbReference type="InterPro" id="IPR029070">
    <property type="entry name" value="Chitinase_insertion_sf"/>
</dbReference>
<dbReference type="InterPro" id="IPR001579">
    <property type="entry name" value="Glyco_hydro_18_chit_AS"/>
</dbReference>
<dbReference type="EC" id="3.2.1.14" evidence="3"/>
<accession>A0A8J2IE08</accession>
<dbReference type="GeneID" id="67019605"/>
<dbReference type="GO" id="GO:0006032">
    <property type="term" value="P:chitin catabolic process"/>
    <property type="evidence" value="ECO:0007669"/>
    <property type="project" value="UniProtKB-KW"/>
</dbReference>
<dbReference type="InterPro" id="IPR001223">
    <property type="entry name" value="Glyco_hydro18_cat"/>
</dbReference>
<dbReference type="RefSeq" id="XP_043171152.1">
    <property type="nucleotide sequence ID" value="XM_043315217.1"/>
</dbReference>
<gene>
    <name evidence="14" type="ORF">ALTATR162_LOCUS7589</name>
</gene>
<comment type="catalytic activity">
    <reaction evidence="1">
        <text>Random endo-hydrolysis of N-acetyl-beta-D-glucosaminide (1-&gt;4)-beta-linkages in chitin and chitodextrins.</text>
        <dbReference type="EC" id="3.2.1.14"/>
    </reaction>
</comment>
<organism evidence="14 15">
    <name type="scientific">Alternaria atra</name>
    <dbReference type="NCBI Taxonomy" id="119953"/>
    <lineage>
        <taxon>Eukaryota</taxon>
        <taxon>Fungi</taxon>
        <taxon>Dikarya</taxon>
        <taxon>Ascomycota</taxon>
        <taxon>Pezizomycotina</taxon>
        <taxon>Dothideomycetes</taxon>
        <taxon>Pleosporomycetidae</taxon>
        <taxon>Pleosporales</taxon>
        <taxon>Pleosporineae</taxon>
        <taxon>Pleosporaceae</taxon>
        <taxon>Alternaria</taxon>
        <taxon>Alternaria sect. Ulocladioides</taxon>
    </lineage>
</organism>
<dbReference type="PROSITE" id="PS01095">
    <property type="entry name" value="GH18_1"/>
    <property type="match status" value="1"/>
</dbReference>
<evidence type="ECO:0000256" key="2">
    <source>
        <dbReference type="ARBA" id="ARBA00008682"/>
    </source>
</evidence>
<keyword evidence="4" id="KW-0147">Chitin-binding</keyword>
<protein>
    <recommendedName>
        <fullName evidence="3">chitinase</fullName>
        <ecNumber evidence="3">3.2.1.14</ecNumber>
    </recommendedName>
</protein>